<evidence type="ECO:0000259" key="1">
    <source>
        <dbReference type="Pfam" id="PF01370"/>
    </source>
</evidence>
<evidence type="ECO:0000313" key="3">
    <source>
        <dbReference type="EMBL" id="GAU98256.1"/>
    </source>
</evidence>
<accession>A0A1D1V9B5</accession>
<dbReference type="Gene3D" id="3.40.50.720">
    <property type="entry name" value="NAD(P)-binding Rossmann-like Domain"/>
    <property type="match status" value="1"/>
</dbReference>
<feature type="domain" description="NAD-dependent epimerase/dehydratase" evidence="1">
    <location>
        <begin position="3"/>
        <end position="228"/>
    </location>
</feature>
<evidence type="ECO:0000313" key="4">
    <source>
        <dbReference type="Proteomes" id="UP000186922"/>
    </source>
</evidence>
<dbReference type="OrthoDB" id="276721at2759"/>
<organism evidence="3 4">
    <name type="scientific">Ramazzottius varieornatus</name>
    <name type="common">Water bear</name>
    <name type="synonym">Tardigrade</name>
    <dbReference type="NCBI Taxonomy" id="947166"/>
    <lineage>
        <taxon>Eukaryota</taxon>
        <taxon>Metazoa</taxon>
        <taxon>Ecdysozoa</taxon>
        <taxon>Tardigrada</taxon>
        <taxon>Eutardigrada</taxon>
        <taxon>Parachela</taxon>
        <taxon>Hypsibioidea</taxon>
        <taxon>Ramazzottiidae</taxon>
        <taxon>Ramazzottius</taxon>
    </lineage>
</organism>
<dbReference type="Pfam" id="PF08338">
    <property type="entry name" value="DUF1731"/>
    <property type="match status" value="1"/>
</dbReference>
<dbReference type="InterPro" id="IPR036291">
    <property type="entry name" value="NAD(P)-bd_dom_sf"/>
</dbReference>
<dbReference type="EMBL" id="BDGG01000004">
    <property type="protein sequence ID" value="GAU98256.1"/>
    <property type="molecule type" value="Genomic_DNA"/>
</dbReference>
<feature type="domain" description="DUF1731" evidence="2">
    <location>
        <begin position="256"/>
        <end position="303"/>
    </location>
</feature>
<dbReference type="SUPFAM" id="SSF51735">
    <property type="entry name" value="NAD(P)-binding Rossmann-fold domains"/>
    <property type="match status" value="1"/>
</dbReference>
<dbReference type="PANTHER" id="PTHR11092:SF0">
    <property type="entry name" value="EPIMERASE FAMILY PROTEIN SDR39U1"/>
    <property type="match status" value="1"/>
</dbReference>
<proteinExistence type="predicted"/>
<dbReference type="AlphaFoldDB" id="A0A1D1V9B5"/>
<evidence type="ECO:0008006" key="5">
    <source>
        <dbReference type="Google" id="ProtNLM"/>
    </source>
</evidence>
<dbReference type="PANTHER" id="PTHR11092">
    <property type="entry name" value="SUGAR NUCLEOTIDE EPIMERASE RELATED"/>
    <property type="match status" value="1"/>
</dbReference>
<name>A0A1D1V9B5_RAMVA</name>
<dbReference type="STRING" id="947166.A0A1D1V9B5"/>
<comment type="caution">
    <text evidence="3">The sequence shown here is derived from an EMBL/GenBank/DDBJ whole genome shotgun (WGS) entry which is preliminary data.</text>
</comment>
<dbReference type="NCBIfam" id="TIGR01777">
    <property type="entry name" value="yfcH"/>
    <property type="match status" value="1"/>
</dbReference>
<reference evidence="3 4" key="1">
    <citation type="journal article" date="2016" name="Nat. Commun.">
        <title>Extremotolerant tardigrade genome and improved radiotolerance of human cultured cells by tardigrade-unique protein.</title>
        <authorList>
            <person name="Hashimoto T."/>
            <person name="Horikawa D.D."/>
            <person name="Saito Y."/>
            <person name="Kuwahara H."/>
            <person name="Kozuka-Hata H."/>
            <person name="Shin-I T."/>
            <person name="Minakuchi Y."/>
            <person name="Ohishi K."/>
            <person name="Motoyama A."/>
            <person name="Aizu T."/>
            <person name="Enomoto A."/>
            <person name="Kondo K."/>
            <person name="Tanaka S."/>
            <person name="Hara Y."/>
            <person name="Koshikawa S."/>
            <person name="Sagara H."/>
            <person name="Miura T."/>
            <person name="Yokobori S."/>
            <person name="Miyagawa K."/>
            <person name="Suzuki Y."/>
            <person name="Kubo T."/>
            <person name="Oyama M."/>
            <person name="Kohara Y."/>
            <person name="Fujiyama A."/>
            <person name="Arakawa K."/>
            <person name="Katayama T."/>
            <person name="Toyoda A."/>
            <person name="Kunieda T."/>
        </authorList>
    </citation>
    <scope>NUCLEOTIDE SEQUENCE [LARGE SCALE GENOMIC DNA]</scope>
    <source>
        <strain evidence="3 4">YOKOZUNA-1</strain>
    </source>
</reference>
<keyword evidence="4" id="KW-1185">Reference proteome</keyword>
<dbReference type="Proteomes" id="UP000186922">
    <property type="component" value="Unassembled WGS sequence"/>
</dbReference>
<protein>
    <recommendedName>
        <fullName evidence="5">DUF1731 domain-containing protein</fullName>
    </recommendedName>
</protein>
<evidence type="ECO:0000259" key="2">
    <source>
        <dbReference type="Pfam" id="PF08338"/>
    </source>
</evidence>
<sequence length="313" mass="34554">MAVLIGGGSGFIGRALAKLLRREGYFTVCITRHGMDTTGSSADADFGKVISWSTLMEEGYPDCSAVINLSGANIMDLTRRWTDRYKYDILTSRVNTTRSIVEMIKDGRLRPKVFVTASGVGFYEQDDVREYDESSPGGTHDFLAKVCRLWEDASVLPKDQKVRVVNIRTGAVLGQGGGVIKNLYWPFFFGVGGPVGSGKQPFPWIHLEDITHLYKFVMENDRCSGVYNGVAPQIITNGDFTRAFAKAMNRPAVLPTPPFILNAVLNAERATVLTEGQRVHPKRTVLAGYQFLFPDVDSACKDVVSGRRDNRDG</sequence>
<dbReference type="InterPro" id="IPR010099">
    <property type="entry name" value="SDR39U1"/>
</dbReference>
<dbReference type="InterPro" id="IPR013549">
    <property type="entry name" value="DUF1731"/>
</dbReference>
<gene>
    <name evidence="3" type="primary">RvY_09428-1</name>
    <name evidence="3" type="synonym">RvY_09428.1</name>
    <name evidence="3" type="ORF">RvY_09428</name>
</gene>
<dbReference type="InterPro" id="IPR001509">
    <property type="entry name" value="Epimerase_deHydtase"/>
</dbReference>
<dbReference type="Pfam" id="PF01370">
    <property type="entry name" value="Epimerase"/>
    <property type="match status" value="1"/>
</dbReference>